<feature type="transmembrane region" description="Helical" evidence="1">
    <location>
        <begin position="322"/>
        <end position="342"/>
    </location>
</feature>
<sequence>MPAKPAIGLYFTDRFAEVSQISSDGSRLACFGQLPLPSGFIVNGEIKDSAGLIKVLNQLLISTQPHPISYGEKVVVGVSDNRVFLREFTLSKFAGKEIEEAINYQVRSLLPLLPSGVETDWQIIGHDVEGQIEVLLAAIPKTVIQSYLSVVSATGLVVVAIEPAVFANIRIVVPSQFKGKDQLLIYLGDNFAEFTYITNGNPRFSDYLSDSEITKKGGISNAIRDYVVFSNSKHPNRPVREIVISGSNPQIQALVDNFKAQNVAAYLADSRLSSAEVKNHSLLHTAYGLSLKTFDTAASFNLLPLEFRLAVIRERLIGNWKAGLNLLIFLTIIGIAGLFYIYTSTRVRQQQVEVVGESYRERLIQPQNQVQIFSANELNLLSDQLIWLRESTGGENVILRQLSSITPTDLFLTSLVFSRGPGSVRLADSKSTWAMTGVAGSRQLVLDFYNRLLTQSNFSNGKLYFGSLERESSVTFRIANQITP</sequence>
<keyword evidence="1" id="KW-1133">Transmembrane helix</keyword>
<evidence type="ECO:0000313" key="3">
    <source>
        <dbReference type="Proteomes" id="UP000177979"/>
    </source>
</evidence>
<gene>
    <name evidence="2" type="ORF">A2703_01590</name>
</gene>
<evidence type="ECO:0008006" key="4">
    <source>
        <dbReference type="Google" id="ProtNLM"/>
    </source>
</evidence>
<dbReference type="Proteomes" id="UP000177979">
    <property type="component" value="Unassembled WGS sequence"/>
</dbReference>
<dbReference type="PANTHER" id="PTHR32432">
    <property type="entry name" value="CELL DIVISION PROTEIN FTSA-RELATED"/>
    <property type="match status" value="1"/>
</dbReference>
<keyword evidence="1" id="KW-0812">Transmembrane</keyword>
<accession>A0A1F5EYL9</accession>
<dbReference type="STRING" id="1817722.A2703_01590"/>
<keyword evidence="1" id="KW-0472">Membrane</keyword>
<evidence type="ECO:0000313" key="2">
    <source>
        <dbReference type="EMBL" id="OGD72386.1"/>
    </source>
</evidence>
<dbReference type="Gene3D" id="3.30.1490.300">
    <property type="match status" value="1"/>
</dbReference>
<organism evidence="2 3">
    <name type="scientific">Candidatus Collierbacteria bacterium RIFCSPHIGHO2_01_FULL_50_25</name>
    <dbReference type="NCBI Taxonomy" id="1817722"/>
    <lineage>
        <taxon>Bacteria</taxon>
        <taxon>Candidatus Collieribacteriota</taxon>
    </lineage>
</organism>
<dbReference type="EMBL" id="MFAG01000005">
    <property type="protein sequence ID" value="OGD72386.1"/>
    <property type="molecule type" value="Genomic_DNA"/>
</dbReference>
<dbReference type="AlphaFoldDB" id="A0A1F5EYL9"/>
<name>A0A1F5EYL9_9BACT</name>
<comment type="caution">
    <text evidence="2">The sequence shown here is derived from an EMBL/GenBank/DDBJ whole genome shotgun (WGS) entry which is preliminary data.</text>
</comment>
<dbReference type="Pfam" id="PF11104">
    <property type="entry name" value="PilM_2"/>
    <property type="match status" value="1"/>
</dbReference>
<dbReference type="SUPFAM" id="SSF53067">
    <property type="entry name" value="Actin-like ATPase domain"/>
    <property type="match status" value="1"/>
</dbReference>
<reference evidence="2 3" key="1">
    <citation type="journal article" date="2016" name="Nat. Commun.">
        <title>Thousands of microbial genomes shed light on interconnected biogeochemical processes in an aquifer system.</title>
        <authorList>
            <person name="Anantharaman K."/>
            <person name="Brown C.T."/>
            <person name="Hug L.A."/>
            <person name="Sharon I."/>
            <person name="Castelle C.J."/>
            <person name="Probst A.J."/>
            <person name="Thomas B.C."/>
            <person name="Singh A."/>
            <person name="Wilkins M.J."/>
            <person name="Karaoz U."/>
            <person name="Brodie E.L."/>
            <person name="Williams K.H."/>
            <person name="Hubbard S.S."/>
            <person name="Banfield J.F."/>
        </authorList>
    </citation>
    <scope>NUCLEOTIDE SEQUENCE [LARGE SCALE GENOMIC DNA]</scope>
</reference>
<evidence type="ECO:0000256" key="1">
    <source>
        <dbReference type="SAM" id="Phobius"/>
    </source>
</evidence>
<dbReference type="Gene3D" id="3.30.420.40">
    <property type="match status" value="2"/>
</dbReference>
<protein>
    <recommendedName>
        <fullName evidence="4">SHS2 domain-containing protein</fullName>
    </recommendedName>
</protein>
<dbReference type="PANTHER" id="PTHR32432:SF3">
    <property type="entry name" value="ETHANOLAMINE UTILIZATION PROTEIN EUTJ"/>
    <property type="match status" value="1"/>
</dbReference>
<dbReference type="InterPro" id="IPR043129">
    <property type="entry name" value="ATPase_NBD"/>
</dbReference>
<dbReference type="InterPro" id="IPR005883">
    <property type="entry name" value="PilM"/>
</dbReference>
<dbReference type="InterPro" id="IPR050696">
    <property type="entry name" value="FtsA/MreB"/>
</dbReference>
<proteinExistence type="predicted"/>